<dbReference type="PANTHER" id="PTHR43201">
    <property type="entry name" value="ACYL-COA SYNTHETASE"/>
    <property type="match status" value="1"/>
</dbReference>
<evidence type="ECO:0000256" key="1">
    <source>
        <dbReference type="ARBA" id="ARBA00006432"/>
    </source>
</evidence>
<dbReference type="Gene3D" id="3.40.50.12780">
    <property type="entry name" value="N-terminal domain of ligase-like"/>
    <property type="match status" value="1"/>
</dbReference>
<dbReference type="Pfam" id="PF00501">
    <property type="entry name" value="AMP-binding"/>
    <property type="match status" value="1"/>
</dbReference>
<dbReference type="InterPro" id="IPR020845">
    <property type="entry name" value="AMP-binding_CS"/>
</dbReference>
<dbReference type="SUPFAM" id="SSF56801">
    <property type="entry name" value="Acetyl-CoA synthetase-like"/>
    <property type="match status" value="1"/>
</dbReference>
<comment type="caution">
    <text evidence="4">The sequence shown here is derived from an EMBL/GenBank/DDBJ whole genome shotgun (WGS) entry which is preliminary data.</text>
</comment>
<proteinExistence type="inferred from homology"/>
<evidence type="ECO:0000259" key="3">
    <source>
        <dbReference type="Pfam" id="PF00501"/>
    </source>
</evidence>
<reference evidence="4" key="1">
    <citation type="submission" date="2022-09" db="EMBL/GenBank/DDBJ databases">
        <title>Culturomic study of gut microbiota in children with autism spectrum disorder.</title>
        <authorList>
            <person name="Efimov B.A."/>
            <person name="Chaplin A.V."/>
            <person name="Sokolova S.R."/>
            <person name="Pikina A.P."/>
            <person name="Korzhanova M."/>
            <person name="Belova V."/>
            <person name="Korostin D."/>
        </authorList>
    </citation>
    <scope>NUCLEOTIDE SEQUENCE</scope>
    <source>
        <strain evidence="4">ASD5510</strain>
    </source>
</reference>
<sequence>MIYKDYIQKHAAEAPREAVFLLREGQERKEITWERFFSDINALGTGLVDGHPGARIGILGENSYQWALIHMTAVLGAGAAVPLDRDQREDTLASQIRTTECSLVFYSAQYRKKARRLEEMLDKTCFICWDEEEFDKMLELGNAELERGNDQYISLRPGEEDLACIIFTSGTTGGPKGVMLSQKNIVSMVSAALELLDLAPGDRCLLVLPLYHCYGCFYNLYAGLAARCVQCICPDLKRLSQQIVFFQARILFLVPVVVEALLTELERSGMSAEEFFGGSLKWVMSAGAPISPQIIKRFGKHGVDVLNGYGITECTAIVSLNPRRAFRADTVGLPGKNWDVKIAEDGEICVSGSNVMMGYYGDGESRQAVMDGPWFRTGDLGYLDQDGHLVISGRKKNLIILSNGKNVSPEELEEQIHRMEGVKEVLVYEKDKKITAEVYTELSEEALSAEMALLNRKLPAYDRIQQVLIRDTAFEKTGGQKIKRRR</sequence>
<dbReference type="Proteomes" id="UP001065549">
    <property type="component" value="Unassembled WGS sequence"/>
</dbReference>
<evidence type="ECO:0000256" key="2">
    <source>
        <dbReference type="ARBA" id="ARBA00022598"/>
    </source>
</evidence>
<dbReference type="EMBL" id="JAOSHN010000006">
    <property type="protein sequence ID" value="MCU7379665.1"/>
    <property type="molecule type" value="Genomic_DNA"/>
</dbReference>
<dbReference type="InterPro" id="IPR042099">
    <property type="entry name" value="ANL_N_sf"/>
</dbReference>
<dbReference type="InterPro" id="IPR045851">
    <property type="entry name" value="AMP-bd_C_sf"/>
</dbReference>
<feature type="domain" description="AMP-dependent synthetase/ligase" evidence="3">
    <location>
        <begin position="8"/>
        <end position="360"/>
    </location>
</feature>
<accession>A0A9J6QR00</accession>
<keyword evidence="5" id="KW-1185">Reference proteome</keyword>
<gene>
    <name evidence="4" type="ORF">OBO34_15065</name>
</gene>
<dbReference type="PROSITE" id="PS00455">
    <property type="entry name" value="AMP_BINDING"/>
    <property type="match status" value="1"/>
</dbReference>
<organism evidence="4 5">
    <name type="scientific">Hominibacterium faecale</name>
    <dbReference type="NCBI Taxonomy" id="2839743"/>
    <lineage>
        <taxon>Bacteria</taxon>
        <taxon>Bacillati</taxon>
        <taxon>Bacillota</taxon>
        <taxon>Clostridia</taxon>
        <taxon>Peptostreptococcales</taxon>
        <taxon>Anaerovoracaceae</taxon>
        <taxon>Hominibacterium</taxon>
    </lineage>
</organism>
<dbReference type="InterPro" id="IPR000873">
    <property type="entry name" value="AMP-dep_synth/lig_dom"/>
</dbReference>
<comment type="similarity">
    <text evidence="1">Belongs to the ATP-dependent AMP-binding enzyme family.</text>
</comment>
<keyword evidence="2" id="KW-0436">Ligase</keyword>
<protein>
    <submittedName>
        <fullName evidence="4">AMP-binding protein</fullName>
    </submittedName>
</protein>
<dbReference type="GO" id="GO:0006631">
    <property type="term" value="P:fatty acid metabolic process"/>
    <property type="evidence" value="ECO:0007669"/>
    <property type="project" value="TreeGrafter"/>
</dbReference>
<name>A0A9J6QR00_9FIRM</name>
<dbReference type="Gene3D" id="3.30.300.30">
    <property type="match status" value="1"/>
</dbReference>
<dbReference type="RefSeq" id="WP_253020921.1">
    <property type="nucleotide sequence ID" value="NZ_JAOSHN010000006.1"/>
</dbReference>
<dbReference type="AlphaFoldDB" id="A0A9J6QR00"/>
<dbReference type="GO" id="GO:0031956">
    <property type="term" value="F:medium-chain fatty acid-CoA ligase activity"/>
    <property type="evidence" value="ECO:0007669"/>
    <property type="project" value="TreeGrafter"/>
</dbReference>
<dbReference type="PANTHER" id="PTHR43201:SF5">
    <property type="entry name" value="MEDIUM-CHAIN ACYL-COA LIGASE ACSF2, MITOCHONDRIAL"/>
    <property type="match status" value="1"/>
</dbReference>
<evidence type="ECO:0000313" key="4">
    <source>
        <dbReference type="EMBL" id="MCU7379665.1"/>
    </source>
</evidence>
<evidence type="ECO:0000313" key="5">
    <source>
        <dbReference type="Proteomes" id="UP001065549"/>
    </source>
</evidence>